<evidence type="ECO:0000313" key="1">
    <source>
        <dbReference type="EMBL" id="AOT23203.1"/>
    </source>
</evidence>
<evidence type="ECO:0000313" key="2">
    <source>
        <dbReference type="Proteomes" id="UP000224956"/>
    </source>
</evidence>
<gene>
    <name evidence="1" type="ORF">SEA_TAQUITO_83</name>
</gene>
<sequence>MSGPRQIGGMFLIDHESGRAVRTGEALELIIKRMENGWYYPFGLGYNSLIDWTGHPGERKR</sequence>
<organism evidence="1 2">
    <name type="scientific">Mycobacterium phage Taquito</name>
    <dbReference type="NCBI Taxonomy" id="1897500"/>
    <lineage>
        <taxon>Viruses</taxon>
        <taxon>Duplodnaviria</taxon>
        <taxon>Heunggongvirae</taxon>
        <taxon>Uroviricota</taxon>
        <taxon>Caudoviricetes</taxon>
        <taxon>Weiservirinae</taxon>
        <taxon>Fionnbharthvirus</taxon>
        <taxon>Fionnbharthvirus taquito</taxon>
    </lineage>
</organism>
<name>A0A1D8EQ86_9CAUD</name>
<protein>
    <submittedName>
        <fullName evidence="1">Uncharacterized protein</fullName>
    </submittedName>
</protein>
<proteinExistence type="predicted"/>
<dbReference type="EMBL" id="KX621007">
    <property type="protein sequence ID" value="AOT23203.1"/>
    <property type="molecule type" value="Genomic_DNA"/>
</dbReference>
<accession>A0A1D8EQ86</accession>
<keyword evidence="2" id="KW-1185">Reference proteome</keyword>
<reference evidence="1 2" key="1">
    <citation type="submission" date="2016-07" db="EMBL/GenBank/DDBJ databases">
        <authorList>
            <person name="Henderson J.H."/>
            <person name="Agbayani G."/>
            <person name="Akanbi A."/>
            <person name="Allen L."/>
            <person name="Anton T."/>
            <person name="Bauer V."/>
            <person name="Benoit R."/>
            <person name="Bhakta Y."/>
            <person name="Binongcal M.A."/>
            <person name="Bobovsky T."/>
            <person name="Bual H."/>
            <person name="Calley B."/>
            <person name="Clark M."/>
            <person name="Conahan B."/>
            <person name="Cone E."/>
            <person name="Dardis C."/>
            <person name="Fangman M."/>
            <person name="Flatgard B."/>
            <person name="Focht K."/>
            <person name="Geraci K."/>
            <person name="Goodwin B."/>
            <person name="Hanson H."/>
            <person name="Hunt G."/>
            <person name="Hutton S."/>
            <person name="Illback M."/>
            <person name="Jamsa A."/>
            <person name="Konzek B."/>
            <person name="Kraus A."/>
            <person name="Kuenzi M."/>
            <person name="Laird K."/>
            <person name="Lieb M."/>
            <person name="MacKenzie A."/>
            <person name="Maurer K."/>
            <person name="Miera M."/>
            <person name="Mishler B."/>
            <person name="Naughton C."/>
            <person name="Nease R."/>
            <person name="Nelson B."/>
            <person name="Nigg N."/>
            <person name="O'Sullivan K."/>
            <person name="Orion I."/>
            <person name="Peterson C."/>
            <person name="Peterson S."/>
            <person name="Roletto M."/>
            <person name="Rush L."/>
            <person name="Schlatter T."/>
            <person name="Seidl R."/>
            <person name="Sevy E."/>
            <person name="Sonderby V."/>
            <person name="Souers H."/>
            <person name="Syvertson H."/>
            <person name="Taggard K."/>
            <person name="Takasugi J."/>
            <person name="Tietge S."/>
            <person name="Vasquez C."/>
            <person name="Velasco R."/>
            <person name="Virk M."/>
            <person name="Vologdin S."/>
            <person name="Wing S."/>
            <person name="Winslow J."/>
            <person name="Young E."/>
            <person name="Cunanan N."/>
            <person name="Dasiuk E."/>
            <person name="Fudge K."/>
            <person name="Murphy A."/>
            <person name="Poxleitner M.K."/>
            <person name="Ettinger A.-S.H."/>
            <person name="Anders K.R."/>
            <person name="Schaff J.E."/>
            <person name="Dashiell C.L."/>
            <person name="Macialek J.A."/>
            <person name="Braun M.A."/>
            <person name="Delesalle V.A."/>
            <person name="Hughes L.E."/>
            <person name="Ware V.C."/>
            <person name="Bradley K.W."/>
            <person name="Barker L.P."/>
            <person name="Asai D.J."/>
            <person name="Bowman C.A."/>
            <person name="Russell D.A."/>
            <person name="Pope W.H."/>
            <person name="Jacobs-Sera D."/>
            <person name="Hendrix R.W."/>
            <person name="Hatfull G.F."/>
        </authorList>
    </citation>
    <scope>NUCLEOTIDE SEQUENCE [LARGE SCALE GENOMIC DNA]</scope>
</reference>
<dbReference type="Proteomes" id="UP000224956">
    <property type="component" value="Segment"/>
</dbReference>